<reference evidence="2" key="2">
    <citation type="submission" date="2021-01" db="EMBL/GenBank/DDBJ databases">
        <authorList>
            <person name="Vargas Peralta D."/>
        </authorList>
    </citation>
    <scope>NUCLEOTIDE SEQUENCE</scope>
    <source>
        <strain evidence="2">A3</strain>
    </source>
</reference>
<dbReference type="EMBL" id="JAESHX010000130">
    <property type="protein sequence ID" value="MBW5894768.1"/>
    <property type="molecule type" value="Genomic_DNA"/>
</dbReference>
<evidence type="ECO:0000256" key="1">
    <source>
        <dbReference type="SAM" id="Phobius"/>
    </source>
</evidence>
<feature type="transmembrane region" description="Helical" evidence="1">
    <location>
        <begin position="7"/>
        <end position="26"/>
    </location>
</feature>
<sequence>MPQWIEPLSWIAGIFCGIVLLSETLIKKFNKKINKNKTWQVLDEAFQGFRIGYSIDNLGDSRLEKISREGIGNIKISKIKLKNGNKLSITYDSIKNCIIYMEIDWNQNKIGEKTGINGLTFGKKTLSEIRKKYQSNGFSYKERSFIKVVT</sequence>
<dbReference type="GeneID" id="61408992"/>
<keyword evidence="1" id="KW-0812">Transmembrane</keyword>
<dbReference type="Proteomes" id="UP000696310">
    <property type="component" value="Unassembled WGS sequence"/>
</dbReference>
<protein>
    <submittedName>
        <fullName evidence="2">Uncharacterized protein</fullName>
    </submittedName>
</protein>
<comment type="caution">
    <text evidence="2">The sequence shown here is derived from an EMBL/GenBank/DDBJ whole genome shotgun (WGS) entry which is preliminary data.</text>
</comment>
<proteinExistence type="predicted"/>
<evidence type="ECO:0000313" key="3">
    <source>
        <dbReference type="Proteomes" id="UP000696310"/>
    </source>
</evidence>
<dbReference type="AlphaFoldDB" id="A0AAW4P614"/>
<organism evidence="2 3">
    <name type="scientific">Pectobacterium polaris</name>
    <dbReference type="NCBI Taxonomy" id="2042057"/>
    <lineage>
        <taxon>Bacteria</taxon>
        <taxon>Pseudomonadati</taxon>
        <taxon>Pseudomonadota</taxon>
        <taxon>Gammaproteobacteria</taxon>
        <taxon>Enterobacterales</taxon>
        <taxon>Pectobacteriaceae</taxon>
        <taxon>Pectobacterium</taxon>
    </lineage>
</organism>
<dbReference type="KEGG" id="ppoa:BJK05_10155"/>
<dbReference type="RefSeq" id="WP_095700219.1">
    <property type="nucleotide sequence ID" value="NZ_CP017482.1"/>
</dbReference>
<accession>A0AAW4P614</accession>
<keyword evidence="1" id="KW-0472">Membrane</keyword>
<keyword evidence="1" id="KW-1133">Transmembrane helix</keyword>
<reference evidence="2" key="1">
    <citation type="journal article" date="2021" name="bioRxiv">
        <title>Identification of Pectobacterium species isolated from the soft rot of tetecho (Neobuxbaumia tetetzo), a columnar cactus, and associated metagenomics.</title>
        <authorList>
            <person name="Vargas-Peralta D."/>
            <person name="Narvaez-Barragan D.A."/>
            <person name="de Sandozequi A."/>
            <person name="Romero-Gutierrez M.F."/>
            <person name="Segovia L."/>
            <person name="Martinez-Anaya C."/>
            <person name="Alcaraz L.D."/>
            <person name="de la Torre Almaraz R."/>
        </authorList>
    </citation>
    <scope>NUCLEOTIDE SEQUENCE</scope>
    <source>
        <strain evidence="2">A3</strain>
    </source>
</reference>
<name>A0AAW4P614_9GAMM</name>
<evidence type="ECO:0000313" key="2">
    <source>
        <dbReference type="EMBL" id="MBW5894768.1"/>
    </source>
</evidence>
<gene>
    <name evidence="2" type="ORF">IM880_21380</name>
</gene>